<dbReference type="Gene3D" id="2.60.120.1140">
    <property type="entry name" value="Protein of unknown function DUF192"/>
    <property type="match status" value="1"/>
</dbReference>
<keyword evidence="2" id="KW-1185">Reference proteome</keyword>
<dbReference type="Proteomes" id="UP000509346">
    <property type="component" value="Chromosome"/>
</dbReference>
<evidence type="ECO:0000313" key="2">
    <source>
        <dbReference type="Proteomes" id="UP000509346"/>
    </source>
</evidence>
<protein>
    <submittedName>
        <fullName evidence="1">DUF192 domain-containing protein</fullName>
    </submittedName>
</protein>
<dbReference type="PANTHER" id="PTHR37953">
    <property type="entry name" value="UPF0127 PROTEIN MJ1496"/>
    <property type="match status" value="1"/>
</dbReference>
<dbReference type="Pfam" id="PF02643">
    <property type="entry name" value="DUF192"/>
    <property type="match status" value="1"/>
</dbReference>
<gene>
    <name evidence="1" type="ORF">HZS54_17770</name>
</gene>
<dbReference type="OrthoDB" id="6763at2157"/>
<dbReference type="PANTHER" id="PTHR37953:SF1">
    <property type="entry name" value="UPF0127 PROTEIN MJ1496"/>
    <property type="match status" value="1"/>
</dbReference>
<dbReference type="InterPro" id="IPR003795">
    <property type="entry name" value="DUF192"/>
</dbReference>
<dbReference type="InterPro" id="IPR038695">
    <property type="entry name" value="Saro_0823-like_sf"/>
</dbReference>
<proteinExistence type="predicted"/>
<organism evidence="1 2">
    <name type="scientific">Halosimplex pelagicum</name>
    <dbReference type="NCBI Taxonomy" id="869886"/>
    <lineage>
        <taxon>Archaea</taxon>
        <taxon>Methanobacteriati</taxon>
        <taxon>Methanobacteriota</taxon>
        <taxon>Stenosarchaea group</taxon>
        <taxon>Halobacteria</taxon>
        <taxon>Halobacteriales</taxon>
        <taxon>Haloarculaceae</taxon>
        <taxon>Halosimplex</taxon>
    </lineage>
</organism>
<dbReference type="GeneID" id="56084477"/>
<name>A0A7D5PCJ4_9EURY</name>
<dbReference type="RefSeq" id="WP_179918414.1">
    <property type="nucleotide sequence ID" value="NZ_CP058909.1"/>
</dbReference>
<accession>A0A7D5PCJ4</accession>
<dbReference type="AlphaFoldDB" id="A0A7D5PCJ4"/>
<reference evidence="1 2" key="1">
    <citation type="submission" date="2020-07" db="EMBL/GenBank/DDBJ databases">
        <title>Halosimplex litoreum sp. nov. and Halosimplex rubrum sp. nov., isolated from different salt environments.</title>
        <authorList>
            <person name="Cui H."/>
        </authorList>
    </citation>
    <scope>NUCLEOTIDE SEQUENCE [LARGE SCALE GENOMIC DNA]</scope>
    <source>
        <strain evidence="1 2">R2</strain>
    </source>
</reference>
<sequence>MVDGRIVWGFGICLLLLVGGVYAVQSGLLYQVNPPDADSYDRVTVTAYDGNGTELATVEARVADTRPKRIVGLSNTSELATGEGMLFVHDAEEEHGYVMREMAFPLDIVFVGADERVTTIHHAGVPEGSPETTYSGRGKWVLEVPRGWANRTGVEVGDRIAIPEAAHDASG</sequence>
<dbReference type="KEGG" id="hpel:HZS54_17770"/>
<dbReference type="EMBL" id="CP058909">
    <property type="protein sequence ID" value="QLH83365.1"/>
    <property type="molecule type" value="Genomic_DNA"/>
</dbReference>
<evidence type="ECO:0000313" key="1">
    <source>
        <dbReference type="EMBL" id="QLH83365.1"/>
    </source>
</evidence>